<comment type="caution">
    <text evidence="2">The sequence shown here is derived from an EMBL/GenBank/DDBJ whole genome shotgun (WGS) entry which is preliminary data.</text>
</comment>
<keyword evidence="1" id="KW-1133">Transmembrane helix</keyword>
<keyword evidence="1" id="KW-0472">Membrane</keyword>
<evidence type="ECO:0000313" key="3">
    <source>
        <dbReference type="Proteomes" id="UP001602245"/>
    </source>
</evidence>
<sequence length="179" mass="18886">MTGEDHMQRRGFALLPLALAVLAVAEVAVFLAVVHAIGGGWALLLLAVFTLGGMALLRREGIRGWRAFQAAAVEGRPPGPEVTNSLVGLGGALLLAVPGFITSVAGLLLLLPPGRIFARRGVERFTERRIDPAVAGDLFGPRRVKVRRGEPVVVVPEQTPAHTPSAAIEGEVIEGEVLR</sequence>
<dbReference type="Pfam" id="PF04186">
    <property type="entry name" value="FxsA"/>
    <property type="match status" value="1"/>
</dbReference>
<proteinExistence type="predicted"/>
<evidence type="ECO:0000256" key="1">
    <source>
        <dbReference type="SAM" id="Phobius"/>
    </source>
</evidence>
<dbReference type="PANTHER" id="PTHR35335:SF1">
    <property type="entry name" value="UPF0716 PROTEIN FXSA"/>
    <property type="match status" value="1"/>
</dbReference>
<feature type="transmembrane region" description="Helical" evidence="1">
    <location>
        <begin position="86"/>
        <end position="111"/>
    </location>
</feature>
<dbReference type="NCBIfam" id="NF008528">
    <property type="entry name" value="PRK11463.1-2"/>
    <property type="match status" value="1"/>
</dbReference>
<feature type="transmembrane region" description="Helical" evidence="1">
    <location>
        <begin position="40"/>
        <end position="57"/>
    </location>
</feature>
<keyword evidence="3" id="KW-1185">Reference proteome</keyword>
<dbReference type="EMBL" id="JBIAZU010000008">
    <property type="protein sequence ID" value="MFF5296299.1"/>
    <property type="molecule type" value="Genomic_DNA"/>
</dbReference>
<organism evidence="2 3">
    <name type="scientific">Paractinoplanes globisporus</name>
    <dbReference type="NCBI Taxonomy" id="113565"/>
    <lineage>
        <taxon>Bacteria</taxon>
        <taxon>Bacillati</taxon>
        <taxon>Actinomycetota</taxon>
        <taxon>Actinomycetes</taxon>
        <taxon>Micromonosporales</taxon>
        <taxon>Micromonosporaceae</taxon>
        <taxon>Paractinoplanes</taxon>
    </lineage>
</organism>
<dbReference type="PANTHER" id="PTHR35335">
    <property type="entry name" value="UPF0716 PROTEIN FXSA"/>
    <property type="match status" value="1"/>
</dbReference>
<dbReference type="Proteomes" id="UP001602245">
    <property type="component" value="Unassembled WGS sequence"/>
</dbReference>
<evidence type="ECO:0000313" key="2">
    <source>
        <dbReference type="EMBL" id="MFF5296299.1"/>
    </source>
</evidence>
<dbReference type="RefSeq" id="WP_245577596.1">
    <property type="nucleotide sequence ID" value="NZ_JBIAZU010000008.1"/>
</dbReference>
<dbReference type="InterPro" id="IPR007313">
    <property type="entry name" value="FxsA"/>
</dbReference>
<keyword evidence="1" id="KW-0812">Transmembrane</keyword>
<gene>
    <name evidence="2" type="ORF">ACFY35_43265</name>
</gene>
<feature type="transmembrane region" description="Helical" evidence="1">
    <location>
        <begin position="12"/>
        <end position="34"/>
    </location>
</feature>
<protein>
    <submittedName>
        <fullName evidence="2">FxsA family protein</fullName>
    </submittedName>
</protein>
<name>A0ABW6WSM3_9ACTN</name>
<reference evidence="2 3" key="1">
    <citation type="submission" date="2024-10" db="EMBL/GenBank/DDBJ databases">
        <title>The Natural Products Discovery Center: Release of the First 8490 Sequenced Strains for Exploring Actinobacteria Biosynthetic Diversity.</title>
        <authorList>
            <person name="Kalkreuter E."/>
            <person name="Kautsar S.A."/>
            <person name="Yang D."/>
            <person name="Bader C.D."/>
            <person name="Teijaro C.N."/>
            <person name="Fluegel L."/>
            <person name="Davis C.M."/>
            <person name="Simpson J.R."/>
            <person name="Lauterbach L."/>
            <person name="Steele A.D."/>
            <person name="Gui C."/>
            <person name="Meng S."/>
            <person name="Li G."/>
            <person name="Viehrig K."/>
            <person name="Ye F."/>
            <person name="Su P."/>
            <person name="Kiefer A.F."/>
            <person name="Nichols A."/>
            <person name="Cepeda A.J."/>
            <person name="Yan W."/>
            <person name="Fan B."/>
            <person name="Jiang Y."/>
            <person name="Adhikari A."/>
            <person name="Zheng C.-J."/>
            <person name="Schuster L."/>
            <person name="Cowan T.M."/>
            <person name="Smanski M.J."/>
            <person name="Chevrette M.G."/>
            <person name="De Carvalho L.P.S."/>
            <person name="Shen B."/>
        </authorList>
    </citation>
    <scope>NUCLEOTIDE SEQUENCE [LARGE SCALE GENOMIC DNA]</scope>
    <source>
        <strain evidence="2 3">NPDC000087</strain>
    </source>
</reference>
<accession>A0ABW6WSM3</accession>